<dbReference type="InterPro" id="IPR052980">
    <property type="entry name" value="Crinkler_effector"/>
</dbReference>
<dbReference type="KEGG" id="lbc:LACBIDRAFT_302763"/>
<proteinExistence type="predicted"/>
<dbReference type="PANTHER" id="PTHR33129:SF1">
    <property type="entry name" value="ATP-BINDING PROTEIN"/>
    <property type="match status" value="1"/>
</dbReference>
<dbReference type="EMBL" id="DS547112">
    <property type="protein sequence ID" value="EDR05639.1"/>
    <property type="molecule type" value="Genomic_DNA"/>
</dbReference>
<dbReference type="HOGENOM" id="CLU_445463_0_0_1"/>
<gene>
    <name evidence="1" type="ORF">LACBIDRAFT_302763</name>
</gene>
<evidence type="ECO:0000313" key="2">
    <source>
        <dbReference type="Proteomes" id="UP000001194"/>
    </source>
</evidence>
<dbReference type="PANTHER" id="PTHR33129">
    <property type="entry name" value="PROTEIN KINASE DOMAIN-CONTAINING PROTEIN-RELATED"/>
    <property type="match status" value="1"/>
</dbReference>
<sequence length="638" mass="72105">MQTSTSLPSWNVIEQYAGMVKLAAQNADPANWEWNDRSVWKLATKNWQGFKTKWYGTSQCASLVDPKSTPLSLDPLTRFDGAPPSILVRKSYLTTFDHVWAQAMSSEGEVGTIITGQPGIGKTMFQYYILVRLLQHKQIVLFTMDGEHLWLFYHDGVYMTTTASLVGVQPAEQLPVPKLLSSEVFLWSLFEIEGRNEPETFLVKRPCMPVQTASLGPSQYRTWEKERTPLLTGLPLWTHDELMQGFPYQENYQSLLDALREGYASPAQKERDPLDVFPGARAVLKECEEDAVLSEDSVLLSPEDALHYLLEAAIDRFGYSAHDVFSAVFDYNSSTQCHQEAFRITYTDFEAAASALPNNQNADHNISHWILALWPVDSAPFVRIRWEVKFKSKWVGKNVIQQMSAVEDDALRHQIRILQRNPKAVSLTGQFLEPFVHDSIANSTGSFWPLINMASNNADPPLFTMLRDSVSSGVQFPKIKREIVKFHSVAGLSMENNIYYIPADTNFPLFDSFTVDINHSTKSAVLWVLQITTSRLHAGSARGYLKIRSIIANLKSQLRGDPPPKKTTKVAAGQASSTPHVRVCYLLVVPQGDYEPQTQWDFPKGWNENCDRHDHRGNVYCLEVPVGACSQGRTEFWM</sequence>
<dbReference type="Proteomes" id="UP000001194">
    <property type="component" value="Unassembled WGS sequence"/>
</dbReference>
<dbReference type="RefSeq" id="XP_001883743.1">
    <property type="nucleotide sequence ID" value="XM_001883708.1"/>
</dbReference>
<dbReference type="AlphaFoldDB" id="B0DI89"/>
<accession>B0DI89</accession>
<dbReference type="OrthoDB" id="2340858at2759"/>
<name>B0DI89_LACBS</name>
<evidence type="ECO:0000313" key="1">
    <source>
        <dbReference type="EMBL" id="EDR05639.1"/>
    </source>
</evidence>
<dbReference type="GeneID" id="6079386"/>
<protein>
    <submittedName>
        <fullName evidence="1">Predicted protein</fullName>
    </submittedName>
</protein>
<keyword evidence="2" id="KW-1185">Reference proteome</keyword>
<reference evidence="1 2" key="1">
    <citation type="journal article" date="2008" name="Nature">
        <title>The genome of Laccaria bicolor provides insights into mycorrhizal symbiosis.</title>
        <authorList>
            <person name="Martin F."/>
            <person name="Aerts A."/>
            <person name="Ahren D."/>
            <person name="Brun A."/>
            <person name="Danchin E.G.J."/>
            <person name="Duchaussoy F."/>
            <person name="Gibon J."/>
            <person name="Kohler A."/>
            <person name="Lindquist E."/>
            <person name="Pereda V."/>
            <person name="Salamov A."/>
            <person name="Shapiro H.J."/>
            <person name="Wuyts J."/>
            <person name="Blaudez D."/>
            <person name="Buee M."/>
            <person name="Brokstein P."/>
            <person name="Canbaeck B."/>
            <person name="Cohen D."/>
            <person name="Courty P.E."/>
            <person name="Coutinho P.M."/>
            <person name="Delaruelle C."/>
            <person name="Detter J.C."/>
            <person name="Deveau A."/>
            <person name="DiFazio S."/>
            <person name="Duplessis S."/>
            <person name="Fraissinet-Tachet L."/>
            <person name="Lucic E."/>
            <person name="Frey-Klett P."/>
            <person name="Fourrey C."/>
            <person name="Feussner I."/>
            <person name="Gay G."/>
            <person name="Grimwood J."/>
            <person name="Hoegger P.J."/>
            <person name="Jain P."/>
            <person name="Kilaru S."/>
            <person name="Labbe J."/>
            <person name="Lin Y.C."/>
            <person name="Legue V."/>
            <person name="Le Tacon F."/>
            <person name="Marmeisse R."/>
            <person name="Melayah D."/>
            <person name="Montanini B."/>
            <person name="Muratet M."/>
            <person name="Nehls U."/>
            <person name="Niculita-Hirzel H."/>
            <person name="Oudot-Le Secq M.P."/>
            <person name="Peter M."/>
            <person name="Quesneville H."/>
            <person name="Rajashekar B."/>
            <person name="Reich M."/>
            <person name="Rouhier N."/>
            <person name="Schmutz J."/>
            <person name="Yin T."/>
            <person name="Chalot M."/>
            <person name="Henrissat B."/>
            <person name="Kuees U."/>
            <person name="Lucas S."/>
            <person name="Van de Peer Y."/>
            <person name="Podila G.K."/>
            <person name="Polle A."/>
            <person name="Pukkila P.J."/>
            <person name="Richardson P.M."/>
            <person name="Rouze P."/>
            <person name="Sanders I.R."/>
            <person name="Stajich J.E."/>
            <person name="Tunlid A."/>
            <person name="Tuskan G."/>
            <person name="Grigoriev I.V."/>
        </authorList>
    </citation>
    <scope>NUCLEOTIDE SEQUENCE [LARGE SCALE GENOMIC DNA]</scope>
    <source>
        <strain evidence="2">S238N-H82 / ATCC MYA-4686</strain>
    </source>
</reference>
<organism evidence="2">
    <name type="scientific">Laccaria bicolor (strain S238N-H82 / ATCC MYA-4686)</name>
    <name type="common">Bicoloured deceiver</name>
    <name type="synonym">Laccaria laccata var. bicolor</name>
    <dbReference type="NCBI Taxonomy" id="486041"/>
    <lineage>
        <taxon>Eukaryota</taxon>
        <taxon>Fungi</taxon>
        <taxon>Dikarya</taxon>
        <taxon>Basidiomycota</taxon>
        <taxon>Agaricomycotina</taxon>
        <taxon>Agaricomycetes</taxon>
        <taxon>Agaricomycetidae</taxon>
        <taxon>Agaricales</taxon>
        <taxon>Agaricineae</taxon>
        <taxon>Hydnangiaceae</taxon>
        <taxon>Laccaria</taxon>
    </lineage>
</organism>
<dbReference type="InParanoid" id="B0DI89"/>
<dbReference type="STRING" id="486041.B0DI89"/>